<sequence length="51" mass="5957">CVGKDEARQQISGYILNYYNSVRPHHYNGGLTPEESENRYRFYCKTVANIT</sequence>
<protein>
    <submittedName>
        <fullName evidence="1">IS3 family transposase</fullName>
    </submittedName>
</protein>
<feature type="non-terminal residue" evidence="1">
    <location>
        <position position="1"/>
    </location>
</feature>
<organism evidence="1 2">
    <name type="scientific">Escherichia coli</name>
    <dbReference type="NCBI Taxonomy" id="562"/>
    <lineage>
        <taxon>Bacteria</taxon>
        <taxon>Pseudomonadati</taxon>
        <taxon>Pseudomonadota</taxon>
        <taxon>Gammaproteobacteria</taxon>
        <taxon>Enterobacterales</taxon>
        <taxon>Enterobacteriaceae</taxon>
        <taxon>Escherichia</taxon>
    </lineage>
</organism>
<dbReference type="AlphaFoldDB" id="A0AAN5H0G8"/>
<reference evidence="1" key="1">
    <citation type="journal article" date="2018" name="Genome Biol.">
        <title>SKESA: strategic k-mer extension for scrupulous assemblies.</title>
        <authorList>
            <person name="Souvorov A."/>
            <person name="Agarwala R."/>
            <person name="Lipman D.J."/>
        </authorList>
    </citation>
    <scope>NUCLEOTIDE SEQUENCE</scope>
    <source>
        <strain evidence="1">489-16</strain>
    </source>
</reference>
<proteinExistence type="predicted"/>
<dbReference type="Proteomes" id="UP000859822">
    <property type="component" value="Unassembled WGS sequence"/>
</dbReference>
<evidence type="ECO:0000313" key="2">
    <source>
        <dbReference type="Proteomes" id="UP000859822"/>
    </source>
</evidence>
<evidence type="ECO:0000313" key="1">
    <source>
        <dbReference type="EMBL" id="HAN4356525.1"/>
    </source>
</evidence>
<accession>A0AAN5H0G8</accession>
<name>A0AAN5H0G8_ECOLX</name>
<comment type="caution">
    <text evidence="1">The sequence shown here is derived from an EMBL/GenBank/DDBJ whole genome shotgun (WGS) entry which is preliminary data.</text>
</comment>
<gene>
    <name evidence="1" type="ORF">IFC14_005129</name>
</gene>
<reference evidence="1" key="2">
    <citation type="submission" date="2020-09" db="EMBL/GenBank/DDBJ databases">
        <authorList>
            <consortium name="NCBI Pathogen Detection Project"/>
        </authorList>
    </citation>
    <scope>NUCLEOTIDE SEQUENCE</scope>
    <source>
        <strain evidence="1">489-16</strain>
    </source>
</reference>
<dbReference type="EMBL" id="DABUHV010000077">
    <property type="protein sequence ID" value="HAN4356525.1"/>
    <property type="molecule type" value="Genomic_DNA"/>
</dbReference>